<keyword evidence="10" id="KW-1185">Reference proteome</keyword>
<dbReference type="GO" id="GO:0038023">
    <property type="term" value="F:signaling receptor activity"/>
    <property type="evidence" value="ECO:0007669"/>
    <property type="project" value="TreeGrafter"/>
</dbReference>
<dbReference type="EMBL" id="AMQN01022588">
    <property type="status" value="NOT_ANNOTATED_CDS"/>
    <property type="molecule type" value="Genomic_DNA"/>
</dbReference>
<dbReference type="InterPro" id="IPR000421">
    <property type="entry name" value="FA58C"/>
</dbReference>
<feature type="domain" description="F5/8 type C" evidence="7">
    <location>
        <begin position="1"/>
        <end position="101"/>
    </location>
</feature>
<evidence type="ECO:0000313" key="10">
    <source>
        <dbReference type="Proteomes" id="UP000014760"/>
    </source>
</evidence>
<evidence type="ECO:0000256" key="4">
    <source>
        <dbReference type="ARBA" id="ARBA00022889"/>
    </source>
</evidence>
<comment type="subcellular location">
    <subcellularLocation>
        <location evidence="1">Endomembrane system</location>
        <topology evidence="1">Peripheral membrane protein</topology>
    </subcellularLocation>
    <subcellularLocation>
        <location evidence="2">Secreted</location>
    </subcellularLocation>
</comment>
<dbReference type="PROSITE" id="PS01286">
    <property type="entry name" value="FA58C_2"/>
    <property type="match status" value="1"/>
</dbReference>
<dbReference type="GO" id="GO:0007155">
    <property type="term" value="P:cell adhesion"/>
    <property type="evidence" value="ECO:0007669"/>
    <property type="project" value="UniProtKB-KW"/>
</dbReference>
<sequence length="114" mass="13283">TNSWIAVDLLENKLVRGIVTWGRRYGSAQYVETFKIEYRIDGSSDWTNYTDTSGSRLTFAGNETYQPVLNDFAESIVARYIRLYPLSWKLWPTMRWEVLGCAKCKFSHLTQRSS</sequence>
<dbReference type="Gene3D" id="2.60.120.260">
    <property type="entry name" value="Galactose-binding domain-like"/>
    <property type="match status" value="1"/>
</dbReference>
<evidence type="ECO:0000256" key="1">
    <source>
        <dbReference type="ARBA" id="ARBA00004184"/>
    </source>
</evidence>
<dbReference type="GO" id="GO:0005886">
    <property type="term" value="C:plasma membrane"/>
    <property type="evidence" value="ECO:0007669"/>
    <property type="project" value="TreeGrafter"/>
</dbReference>
<dbReference type="SMART" id="SM00231">
    <property type="entry name" value="FA58C"/>
    <property type="match status" value="1"/>
</dbReference>
<dbReference type="PANTHER" id="PTHR46806">
    <property type="entry name" value="F5/8 TYPE C DOMAIN-CONTAINING PROTEIN"/>
    <property type="match status" value="1"/>
</dbReference>
<keyword evidence="3" id="KW-0964">Secreted</keyword>
<dbReference type="STRING" id="283909.R7UTZ7"/>
<reference evidence="9" key="3">
    <citation type="submission" date="2015-06" db="UniProtKB">
        <authorList>
            <consortium name="EnsemblMetazoa"/>
        </authorList>
    </citation>
    <scope>IDENTIFICATION</scope>
</reference>
<organism evidence="8">
    <name type="scientific">Capitella teleta</name>
    <name type="common">Polychaete worm</name>
    <dbReference type="NCBI Taxonomy" id="283909"/>
    <lineage>
        <taxon>Eukaryota</taxon>
        <taxon>Metazoa</taxon>
        <taxon>Spiralia</taxon>
        <taxon>Lophotrochozoa</taxon>
        <taxon>Annelida</taxon>
        <taxon>Polychaeta</taxon>
        <taxon>Sedentaria</taxon>
        <taxon>Scolecida</taxon>
        <taxon>Capitellidae</taxon>
        <taxon>Capitella</taxon>
    </lineage>
</organism>
<dbReference type="AlphaFoldDB" id="R7UTZ7"/>
<reference evidence="10" key="1">
    <citation type="submission" date="2012-12" db="EMBL/GenBank/DDBJ databases">
        <authorList>
            <person name="Hellsten U."/>
            <person name="Grimwood J."/>
            <person name="Chapman J.A."/>
            <person name="Shapiro H."/>
            <person name="Aerts A."/>
            <person name="Otillar R.P."/>
            <person name="Terry A.Y."/>
            <person name="Boore J.L."/>
            <person name="Simakov O."/>
            <person name="Marletaz F."/>
            <person name="Cho S.-J."/>
            <person name="Edsinger-Gonzales E."/>
            <person name="Havlak P."/>
            <person name="Kuo D.-H."/>
            <person name="Larsson T."/>
            <person name="Lv J."/>
            <person name="Arendt D."/>
            <person name="Savage R."/>
            <person name="Osoegawa K."/>
            <person name="de Jong P."/>
            <person name="Lindberg D.R."/>
            <person name="Seaver E.C."/>
            <person name="Weisblat D.A."/>
            <person name="Putnam N.H."/>
            <person name="Grigoriev I.V."/>
            <person name="Rokhsar D.S."/>
        </authorList>
    </citation>
    <scope>NUCLEOTIDE SEQUENCE</scope>
    <source>
        <strain evidence="10">I ESC-2004</strain>
    </source>
</reference>
<dbReference type="EnsemblMetazoa" id="CapteT110129">
    <property type="protein sequence ID" value="CapteP110129"/>
    <property type="gene ID" value="CapteG110129"/>
</dbReference>
<accession>R7UTZ7</accession>
<proteinExistence type="predicted"/>
<evidence type="ECO:0000256" key="5">
    <source>
        <dbReference type="ARBA" id="ARBA00023136"/>
    </source>
</evidence>
<dbReference type="OrthoDB" id="10028859at2759"/>
<protein>
    <recommendedName>
        <fullName evidence="7">F5/8 type C domain-containing protein</fullName>
    </recommendedName>
</protein>
<dbReference type="OMA" id="WEWHAAM"/>
<evidence type="ECO:0000256" key="6">
    <source>
        <dbReference type="ARBA" id="ARBA00023157"/>
    </source>
</evidence>
<dbReference type="EMBL" id="KB300334">
    <property type="protein sequence ID" value="ELU06876.1"/>
    <property type="molecule type" value="Genomic_DNA"/>
</dbReference>
<gene>
    <name evidence="8" type="ORF">CAPTEDRAFT_110129</name>
</gene>
<evidence type="ECO:0000256" key="2">
    <source>
        <dbReference type="ARBA" id="ARBA00004613"/>
    </source>
</evidence>
<evidence type="ECO:0000313" key="8">
    <source>
        <dbReference type="EMBL" id="ELU06876.1"/>
    </source>
</evidence>
<dbReference type="Pfam" id="PF00754">
    <property type="entry name" value="F5_F8_type_C"/>
    <property type="match status" value="1"/>
</dbReference>
<dbReference type="PANTHER" id="PTHR46806:SF5">
    <property type="entry name" value="F5_8 TYPE C DOMAIN-CONTAINING PROTEIN"/>
    <property type="match status" value="1"/>
</dbReference>
<dbReference type="GO" id="GO:0012505">
    <property type="term" value="C:endomembrane system"/>
    <property type="evidence" value="ECO:0007669"/>
    <property type="project" value="UniProtKB-SubCell"/>
</dbReference>
<dbReference type="HOGENOM" id="CLU_030066_5_1_1"/>
<keyword evidence="4" id="KW-0130">Cell adhesion</keyword>
<evidence type="ECO:0000256" key="3">
    <source>
        <dbReference type="ARBA" id="ARBA00022525"/>
    </source>
</evidence>
<name>R7UTZ7_CAPTE</name>
<evidence type="ECO:0000259" key="7">
    <source>
        <dbReference type="PROSITE" id="PS50022"/>
    </source>
</evidence>
<dbReference type="CDD" id="cd00057">
    <property type="entry name" value="FA58C"/>
    <property type="match status" value="1"/>
</dbReference>
<dbReference type="InterPro" id="IPR008979">
    <property type="entry name" value="Galactose-bd-like_sf"/>
</dbReference>
<feature type="non-terminal residue" evidence="8">
    <location>
        <position position="1"/>
    </location>
</feature>
<dbReference type="Proteomes" id="UP000014760">
    <property type="component" value="Unassembled WGS sequence"/>
</dbReference>
<keyword evidence="5" id="KW-0472">Membrane</keyword>
<dbReference type="PROSITE" id="PS50022">
    <property type="entry name" value="FA58C_3"/>
    <property type="match status" value="1"/>
</dbReference>
<reference evidence="8 10" key="2">
    <citation type="journal article" date="2013" name="Nature">
        <title>Insights into bilaterian evolution from three spiralian genomes.</title>
        <authorList>
            <person name="Simakov O."/>
            <person name="Marletaz F."/>
            <person name="Cho S.J."/>
            <person name="Edsinger-Gonzales E."/>
            <person name="Havlak P."/>
            <person name="Hellsten U."/>
            <person name="Kuo D.H."/>
            <person name="Larsson T."/>
            <person name="Lv J."/>
            <person name="Arendt D."/>
            <person name="Savage R."/>
            <person name="Osoegawa K."/>
            <person name="de Jong P."/>
            <person name="Grimwood J."/>
            <person name="Chapman J.A."/>
            <person name="Shapiro H."/>
            <person name="Aerts A."/>
            <person name="Otillar R.P."/>
            <person name="Terry A.Y."/>
            <person name="Boore J.L."/>
            <person name="Grigoriev I.V."/>
            <person name="Lindberg D.R."/>
            <person name="Seaver E.C."/>
            <person name="Weisblat D.A."/>
            <person name="Putnam N.H."/>
            <person name="Rokhsar D.S."/>
        </authorList>
    </citation>
    <scope>NUCLEOTIDE SEQUENCE</scope>
    <source>
        <strain evidence="8 10">I ESC-2004</strain>
    </source>
</reference>
<keyword evidence="6" id="KW-1015">Disulfide bond</keyword>
<dbReference type="GO" id="GO:0005576">
    <property type="term" value="C:extracellular region"/>
    <property type="evidence" value="ECO:0007669"/>
    <property type="project" value="UniProtKB-SubCell"/>
</dbReference>
<evidence type="ECO:0000313" key="9">
    <source>
        <dbReference type="EnsemblMetazoa" id="CapteP110129"/>
    </source>
</evidence>
<dbReference type="InterPro" id="IPR050633">
    <property type="entry name" value="Neuropilin_MCO_CoagFactor"/>
</dbReference>
<dbReference type="SUPFAM" id="SSF49785">
    <property type="entry name" value="Galactose-binding domain-like"/>
    <property type="match status" value="1"/>
</dbReference>